<comment type="catalytic activity">
    <reaction evidence="8">
        <text>1D-myo-inositol 3,4,5,6-tetrakisphosphate + ATP = 1D-myo-inositol 1,3,4,5,6-pentakisphosphate + ADP + H(+)</text>
        <dbReference type="Rhea" id="RHEA:12452"/>
        <dbReference type="ChEBI" id="CHEBI:15378"/>
        <dbReference type="ChEBI" id="CHEBI:30616"/>
        <dbReference type="ChEBI" id="CHEBI:57539"/>
        <dbReference type="ChEBI" id="CHEBI:57733"/>
        <dbReference type="ChEBI" id="CHEBI:456216"/>
        <dbReference type="EC" id="2.7.1.134"/>
    </reaction>
</comment>
<comment type="caution">
    <text evidence="12">The sequence shown here is derived from an EMBL/GenBank/DDBJ whole genome shotgun (WGS) entry which is preliminary data.</text>
</comment>
<dbReference type="GO" id="GO:0052726">
    <property type="term" value="F:inositol-1,3,4-trisphosphate 5-kinase activity"/>
    <property type="evidence" value="ECO:0007669"/>
    <property type="project" value="InterPro"/>
</dbReference>
<evidence type="ECO:0000256" key="7">
    <source>
        <dbReference type="ARBA" id="ARBA00022842"/>
    </source>
</evidence>
<dbReference type="GO" id="GO:0052725">
    <property type="term" value="F:inositol-1,3,4-trisphosphate 6-kinase activity"/>
    <property type="evidence" value="ECO:0007669"/>
    <property type="project" value="InterPro"/>
</dbReference>
<dbReference type="PANTHER" id="PTHR14217:SF1">
    <property type="entry name" value="INOSITOL-TETRAKISPHOSPHATE 1-KINASE"/>
    <property type="match status" value="1"/>
</dbReference>
<dbReference type="InterPro" id="IPR040464">
    <property type="entry name" value="InsP(3)kin_ATP-grasp"/>
</dbReference>
<comment type="cofactor">
    <cofactor evidence="8">
        <name>Mg(2+)</name>
        <dbReference type="ChEBI" id="CHEBI:18420"/>
    </cofactor>
    <text evidence="8">Binds 2 magnesium ions per subunit.</text>
</comment>
<dbReference type="AlphaFoldDB" id="A0A0C2NF14"/>
<keyword evidence="7 8" id="KW-0460">Magnesium</keyword>
<evidence type="ECO:0000256" key="3">
    <source>
        <dbReference type="ARBA" id="ARBA00022723"/>
    </source>
</evidence>
<proteinExistence type="inferred from homology"/>
<keyword evidence="3 8" id="KW-0479">Metal-binding</keyword>
<dbReference type="Gene3D" id="3.30.470.20">
    <property type="entry name" value="ATP-grasp fold, B domain"/>
    <property type="match status" value="1"/>
</dbReference>
<dbReference type="SUPFAM" id="SSF56059">
    <property type="entry name" value="Glutathione synthetase ATP-binding domain-like"/>
    <property type="match status" value="1"/>
</dbReference>
<feature type="binding site" evidence="9">
    <location>
        <position position="208"/>
    </location>
    <ligand>
        <name>ATP</name>
        <dbReference type="ChEBI" id="CHEBI:30616"/>
    </ligand>
</feature>
<evidence type="ECO:0000256" key="8">
    <source>
        <dbReference type="PIRNR" id="PIRNR038186"/>
    </source>
</evidence>
<feature type="binding site" evidence="9">
    <location>
        <position position="149"/>
    </location>
    <ligand>
        <name>ATP</name>
        <dbReference type="ChEBI" id="CHEBI:30616"/>
    </ligand>
</feature>
<sequence length="336" mass="38431">MTQKTRVGLLLSPKDLNHLGITSYTLSQDHEHVELIQIDKTKPIFEQGPFSVIVHKISDFVKGYRGGDELSKSIVLQMLGDDRISDLCLDDPMTVLDLANRNLMSLMMERCQFESNGIKVVVPRWVSIESSDDFQRIKDLKISYPLICKVLCAGEGPGSHAMQLIFNEDQLNLLELMPCVAQEFKNHEGEIVKIFVYGKRYFICTRPSVRNFPLNGRPLDRCETVAFDSQQVSKMSAKTFLNNYQSGFVFRSSVHNDHIIDDSVAVELIQKVQSQVKCSFIGIDLFVSDDGKQYNLFDVNFLPSFETIENKFELFLDVIKHHRSDKLFLNNCYTLL</sequence>
<evidence type="ECO:0000256" key="6">
    <source>
        <dbReference type="ARBA" id="ARBA00022840"/>
    </source>
</evidence>
<dbReference type="EMBL" id="JWZT01000151">
    <property type="protein sequence ID" value="KII74955.1"/>
    <property type="molecule type" value="Genomic_DNA"/>
</dbReference>
<dbReference type="Pfam" id="PF05770">
    <property type="entry name" value="Ins134_P3_kin"/>
    <property type="match status" value="1"/>
</dbReference>
<dbReference type="GO" id="GO:0005737">
    <property type="term" value="C:cytoplasm"/>
    <property type="evidence" value="ECO:0007669"/>
    <property type="project" value="TreeGrafter"/>
</dbReference>
<evidence type="ECO:0000256" key="9">
    <source>
        <dbReference type="PIRSR" id="PIRSR038186-1"/>
    </source>
</evidence>
<keyword evidence="13" id="KW-1185">Reference proteome</keyword>
<dbReference type="PIRSF" id="PIRSF038186">
    <property type="entry name" value="ITPK"/>
    <property type="match status" value="1"/>
</dbReference>
<dbReference type="Proteomes" id="UP000031668">
    <property type="component" value="Unassembled WGS sequence"/>
</dbReference>
<comment type="similarity">
    <text evidence="1 8">Belongs to the ITPK1 family.</text>
</comment>
<feature type="domain" description="Inositol 1,3,4-trisphosphate 5/6-kinase ATP-grasp" evidence="10">
    <location>
        <begin position="119"/>
        <end position="319"/>
    </location>
</feature>
<dbReference type="OMA" id="ESCSHLT"/>
<keyword evidence="6 8" id="KW-0067">ATP-binding</keyword>
<accession>A0A0C2NF14</accession>
<feature type="binding site" evidence="9">
    <location>
        <position position="160"/>
    </location>
    <ligand>
        <name>1D-myo-inositol 1,3,4-trisphosphate</name>
        <dbReference type="ChEBI" id="CHEBI:58414"/>
    </ligand>
</feature>
<evidence type="ECO:0000259" key="10">
    <source>
        <dbReference type="Pfam" id="PF05770"/>
    </source>
</evidence>
<gene>
    <name evidence="12" type="ORF">RF11_08430</name>
</gene>
<evidence type="ECO:0000313" key="12">
    <source>
        <dbReference type="EMBL" id="KII74955.1"/>
    </source>
</evidence>
<organism evidence="12 13">
    <name type="scientific">Thelohanellus kitauei</name>
    <name type="common">Myxosporean</name>
    <dbReference type="NCBI Taxonomy" id="669202"/>
    <lineage>
        <taxon>Eukaryota</taxon>
        <taxon>Metazoa</taxon>
        <taxon>Cnidaria</taxon>
        <taxon>Myxozoa</taxon>
        <taxon>Myxosporea</taxon>
        <taxon>Bivalvulida</taxon>
        <taxon>Platysporina</taxon>
        <taxon>Myxobolidae</taxon>
        <taxon>Thelohanellus</taxon>
    </lineage>
</organism>
<evidence type="ECO:0000313" key="13">
    <source>
        <dbReference type="Proteomes" id="UP000031668"/>
    </source>
</evidence>
<dbReference type="GO" id="GO:0005524">
    <property type="term" value="F:ATP binding"/>
    <property type="evidence" value="ECO:0007669"/>
    <property type="project" value="UniProtKB-KW"/>
</dbReference>
<dbReference type="GO" id="GO:0047325">
    <property type="term" value="F:inositol-3,4,5,6-tetrakisphosphate 1-kinase activity"/>
    <property type="evidence" value="ECO:0007669"/>
    <property type="project" value="UniProtKB-EC"/>
</dbReference>
<feature type="binding site" evidence="9">
    <location>
        <position position="56"/>
    </location>
    <ligand>
        <name>1D-myo-inositol 1,3,4-trisphosphate</name>
        <dbReference type="ChEBI" id="CHEBI:58414"/>
    </ligand>
</feature>
<evidence type="ECO:0000256" key="2">
    <source>
        <dbReference type="ARBA" id="ARBA00022679"/>
    </source>
</evidence>
<reference evidence="12 13" key="1">
    <citation type="journal article" date="2014" name="Genome Biol. Evol.">
        <title>The genome of the myxosporean Thelohanellus kitauei shows adaptations to nutrient acquisition within its fish host.</title>
        <authorList>
            <person name="Yang Y."/>
            <person name="Xiong J."/>
            <person name="Zhou Z."/>
            <person name="Huo F."/>
            <person name="Miao W."/>
            <person name="Ran C."/>
            <person name="Liu Y."/>
            <person name="Zhang J."/>
            <person name="Feng J."/>
            <person name="Wang M."/>
            <person name="Wang M."/>
            <person name="Wang L."/>
            <person name="Yao B."/>
        </authorList>
    </citation>
    <scope>NUCLEOTIDE SEQUENCE [LARGE SCALE GENOMIC DNA]</scope>
    <source>
        <strain evidence="12">Wuqing</strain>
    </source>
</reference>
<evidence type="ECO:0000256" key="1">
    <source>
        <dbReference type="ARBA" id="ARBA00009601"/>
    </source>
</evidence>
<keyword evidence="2 8" id="KW-0808">Transferase</keyword>
<feature type="binding site" evidence="9">
    <location>
        <position position="193"/>
    </location>
    <ligand>
        <name>1D-myo-inositol 1,3,4-trisphosphate</name>
        <dbReference type="ChEBI" id="CHEBI:58414"/>
    </ligand>
</feature>
<feature type="domain" description="Inositol-tetrakisphosphate 1-kinase N-terminal" evidence="11">
    <location>
        <begin position="7"/>
        <end position="59"/>
    </location>
</feature>
<dbReference type="GO" id="GO:0032957">
    <property type="term" value="P:inositol trisphosphate metabolic process"/>
    <property type="evidence" value="ECO:0007669"/>
    <property type="project" value="InterPro"/>
</dbReference>
<keyword evidence="4 8" id="KW-0547">Nucleotide-binding</keyword>
<dbReference type="GO" id="GO:0000287">
    <property type="term" value="F:magnesium ion binding"/>
    <property type="evidence" value="ECO:0007669"/>
    <property type="project" value="InterPro"/>
</dbReference>
<comment type="subunit">
    <text evidence="8">Monomer.</text>
</comment>
<name>A0A0C2NF14_THEKT</name>
<dbReference type="OrthoDB" id="25308at2759"/>
<evidence type="ECO:0000256" key="4">
    <source>
        <dbReference type="ARBA" id="ARBA00022741"/>
    </source>
</evidence>
<keyword evidence="5 8" id="KW-0418">Kinase</keyword>
<dbReference type="PANTHER" id="PTHR14217">
    <property type="entry name" value="INOSITOL-TETRAKISPHOSPHATE 1-KINASE"/>
    <property type="match status" value="1"/>
</dbReference>
<dbReference type="Pfam" id="PF17927">
    <property type="entry name" value="Ins134_P3_kin_N"/>
    <property type="match status" value="1"/>
</dbReference>
<evidence type="ECO:0000259" key="11">
    <source>
        <dbReference type="Pfam" id="PF17927"/>
    </source>
</evidence>
<feature type="binding site" evidence="9">
    <location>
        <begin position="182"/>
        <end position="193"/>
    </location>
    <ligand>
        <name>ATP</name>
        <dbReference type="ChEBI" id="CHEBI:30616"/>
    </ligand>
</feature>
<protein>
    <recommendedName>
        <fullName evidence="8">Inositol-tetrakisphosphate 1-kinase</fullName>
        <ecNumber evidence="8">2.7.1.134</ecNumber>
    </recommendedName>
</protein>
<comment type="function">
    <text evidence="8">Kinase that can phosphorylate various inositol polyphosphate such as Ins(3,4,5,6)P4 or Ins(1,3,4)P3.</text>
</comment>
<evidence type="ECO:0000256" key="5">
    <source>
        <dbReference type="ARBA" id="ARBA00022777"/>
    </source>
</evidence>
<dbReference type="InterPro" id="IPR041429">
    <property type="entry name" value="ITPK1_N"/>
</dbReference>
<dbReference type="InterPro" id="IPR008656">
    <property type="entry name" value="Inositol_tetrakis-P_1-kinase"/>
</dbReference>
<dbReference type="EC" id="2.7.1.134" evidence="8"/>
<feature type="binding site" evidence="9">
    <location>
        <position position="101"/>
    </location>
    <ligand>
        <name>ATP</name>
        <dbReference type="ChEBI" id="CHEBI:30616"/>
    </ligand>
</feature>